<dbReference type="EMBL" id="QVQW01000067">
    <property type="protein sequence ID" value="RKU41814.1"/>
    <property type="molecule type" value="Genomic_DNA"/>
</dbReference>
<dbReference type="GO" id="GO:0003677">
    <property type="term" value="F:DNA binding"/>
    <property type="evidence" value="ECO:0007669"/>
    <property type="project" value="InterPro"/>
</dbReference>
<dbReference type="PROSITE" id="PS00463">
    <property type="entry name" value="ZN2_CY6_FUNGAL_1"/>
    <property type="match status" value="1"/>
</dbReference>
<keyword evidence="2" id="KW-0539">Nucleus</keyword>
<feature type="domain" description="Zn(2)-C6 fungal-type" evidence="4">
    <location>
        <begin position="152"/>
        <end position="182"/>
    </location>
</feature>
<proteinExistence type="predicted"/>
<dbReference type="CDD" id="cd12148">
    <property type="entry name" value="fungal_TF_MHR"/>
    <property type="match status" value="1"/>
</dbReference>
<evidence type="ECO:0000313" key="6">
    <source>
        <dbReference type="Proteomes" id="UP000275385"/>
    </source>
</evidence>
<name>A0A420Y1L6_9PEZI</name>
<gene>
    <name evidence="5" type="ORF">DL546_003316</name>
</gene>
<comment type="caution">
    <text evidence="5">The sequence shown here is derived from an EMBL/GenBank/DDBJ whole genome shotgun (WGS) entry which is preliminary data.</text>
</comment>
<dbReference type="Pfam" id="PF04082">
    <property type="entry name" value="Fungal_trans"/>
    <property type="match status" value="1"/>
</dbReference>
<dbReference type="STRING" id="177199.A0A420Y1L6"/>
<feature type="compositionally biased region" description="Low complexity" evidence="3">
    <location>
        <begin position="59"/>
        <end position="90"/>
    </location>
</feature>
<dbReference type="InterPro" id="IPR007219">
    <property type="entry name" value="XnlR_reg_dom"/>
</dbReference>
<accession>A0A420Y1L6</accession>
<dbReference type="GO" id="GO:0006351">
    <property type="term" value="P:DNA-templated transcription"/>
    <property type="evidence" value="ECO:0007669"/>
    <property type="project" value="InterPro"/>
</dbReference>
<sequence>MNAGSRASGTPDAGKIESRLSILALLAPSSPDSPPQYDYLGHQHQNVSTTPSGFYQDLAPAGHPAFQHHQQQQQLHHAGQLLQPYPIAHAQPPPPPPQPQRNIYPQDANVKPAKLMTIAPRPSDQIPRPPPATPTPRSSSSSVPRRIATIVACENCRAKRTKCDGARPKCSRCVRLGTGCEYDAGPDETRSVARKRKYEEMKNDLNEMQELVDYMRIKPLPDVAEVIRRIRAGEDPCRVLRLVRDGDLLLQASALGRQELEFDKDDAIKKLDEAAMQKSHIKVAAKPWTAVGGDGLVSELVTIFFDTEQPFSTVYVDRFCFLEDMKTGKPEKARFCSPALVNSICALGAFTSETAKAIDLAQGGNIREAFYAEAKRQLDLEHGKDSLTTTMVLITLFLYSSAAGIDRAGGPHRLTACTMYKRLKIGTEFPAWVNKLEPTARDRVCKALSRAAWGMFCLESISSFVYIQPALIKPPTLPRIFDGNREDVAPEDPNCPDPFLDAECGMSILLYHIMCYNRESRYALGKPEDISARLSHYQKLMGWTSQECSEKGRGLIGLAQAIFLQAYFSIAVIALFRPLAPLDLTLPNGLGSAGTFVVQHCKRMVERVQEFEQKYPEESAKGCVCTLYFYYVVSISLVALLDKERDSHEPFIQACRHFHLVSKNFGVGRAVLRGLQAMALEMQVHLPEQSLSYFAEASLSDEHFNDVPVSYVVPGRLASKSRSPGEDDDGSDSEVHLGNLIEKWSAVSINK</sequence>
<dbReference type="Proteomes" id="UP000275385">
    <property type="component" value="Unassembled WGS sequence"/>
</dbReference>
<dbReference type="PROSITE" id="PS50048">
    <property type="entry name" value="ZN2_CY6_FUNGAL_2"/>
    <property type="match status" value="1"/>
</dbReference>
<evidence type="ECO:0000259" key="4">
    <source>
        <dbReference type="PROSITE" id="PS50048"/>
    </source>
</evidence>
<feature type="region of interest" description="Disordered" evidence="3">
    <location>
        <begin position="119"/>
        <end position="144"/>
    </location>
</feature>
<dbReference type="CDD" id="cd00067">
    <property type="entry name" value="GAL4"/>
    <property type="match status" value="1"/>
</dbReference>
<feature type="region of interest" description="Disordered" evidence="3">
    <location>
        <begin position="26"/>
        <end position="105"/>
    </location>
</feature>
<dbReference type="PANTHER" id="PTHR47256:SF1">
    <property type="entry name" value="ZN(II)2CYS6 TRANSCRIPTION FACTOR (EUROFUNG)"/>
    <property type="match status" value="1"/>
</dbReference>
<protein>
    <recommendedName>
        <fullName evidence="4">Zn(2)-C6 fungal-type domain-containing protein</fullName>
    </recommendedName>
</protein>
<evidence type="ECO:0000313" key="5">
    <source>
        <dbReference type="EMBL" id="RKU41814.1"/>
    </source>
</evidence>
<dbReference type="GO" id="GO:0008270">
    <property type="term" value="F:zinc ion binding"/>
    <property type="evidence" value="ECO:0007669"/>
    <property type="project" value="InterPro"/>
</dbReference>
<feature type="compositionally biased region" description="Low complexity" evidence="3">
    <location>
        <begin position="135"/>
        <end position="144"/>
    </location>
</feature>
<dbReference type="Pfam" id="PF00172">
    <property type="entry name" value="Zn_clus"/>
    <property type="match status" value="1"/>
</dbReference>
<evidence type="ECO:0000256" key="3">
    <source>
        <dbReference type="SAM" id="MobiDB-lite"/>
    </source>
</evidence>
<evidence type="ECO:0000256" key="1">
    <source>
        <dbReference type="ARBA" id="ARBA00022723"/>
    </source>
</evidence>
<dbReference type="InterPro" id="IPR001138">
    <property type="entry name" value="Zn2Cys6_DnaBD"/>
</dbReference>
<keyword evidence="6" id="KW-1185">Reference proteome</keyword>
<dbReference type="SUPFAM" id="SSF57701">
    <property type="entry name" value="Zn2/Cys6 DNA-binding domain"/>
    <property type="match status" value="1"/>
</dbReference>
<keyword evidence="1" id="KW-0479">Metal-binding</keyword>
<dbReference type="Gene3D" id="4.10.240.10">
    <property type="entry name" value="Zn(2)-C6 fungal-type DNA-binding domain"/>
    <property type="match status" value="1"/>
</dbReference>
<evidence type="ECO:0000256" key="2">
    <source>
        <dbReference type="ARBA" id="ARBA00023242"/>
    </source>
</evidence>
<dbReference type="GO" id="GO:0000981">
    <property type="term" value="F:DNA-binding transcription factor activity, RNA polymerase II-specific"/>
    <property type="evidence" value="ECO:0007669"/>
    <property type="project" value="InterPro"/>
</dbReference>
<dbReference type="InterPro" id="IPR036864">
    <property type="entry name" value="Zn2-C6_fun-type_DNA-bd_sf"/>
</dbReference>
<reference evidence="5 6" key="1">
    <citation type="submission" date="2018-08" db="EMBL/GenBank/DDBJ databases">
        <title>Draft genome of the lignicolous fungus Coniochaeta pulveracea.</title>
        <authorList>
            <person name="Borstlap C.J."/>
            <person name="De Witt R.N."/>
            <person name="Botha A."/>
            <person name="Volschenk H."/>
        </authorList>
    </citation>
    <scope>NUCLEOTIDE SEQUENCE [LARGE SCALE GENOMIC DNA]</scope>
    <source>
        <strain evidence="5 6">CAB683</strain>
    </source>
</reference>
<dbReference type="AlphaFoldDB" id="A0A420Y1L6"/>
<dbReference type="OrthoDB" id="2943660at2759"/>
<feature type="compositionally biased region" description="Polar residues" evidence="3">
    <location>
        <begin position="43"/>
        <end position="53"/>
    </location>
</feature>
<dbReference type="SMART" id="SM00066">
    <property type="entry name" value="GAL4"/>
    <property type="match status" value="1"/>
</dbReference>
<organism evidence="5 6">
    <name type="scientific">Coniochaeta pulveracea</name>
    <dbReference type="NCBI Taxonomy" id="177199"/>
    <lineage>
        <taxon>Eukaryota</taxon>
        <taxon>Fungi</taxon>
        <taxon>Dikarya</taxon>
        <taxon>Ascomycota</taxon>
        <taxon>Pezizomycotina</taxon>
        <taxon>Sordariomycetes</taxon>
        <taxon>Sordariomycetidae</taxon>
        <taxon>Coniochaetales</taxon>
        <taxon>Coniochaetaceae</taxon>
        <taxon>Coniochaeta</taxon>
    </lineage>
</organism>
<dbReference type="PANTHER" id="PTHR47256">
    <property type="entry name" value="ZN(II)2CYS6 TRANSCRIPTION FACTOR (EUROFUNG)-RELATED"/>
    <property type="match status" value="1"/>
</dbReference>
<dbReference type="InterPro" id="IPR053187">
    <property type="entry name" value="Notoamide_regulator"/>
</dbReference>